<reference evidence="1" key="1">
    <citation type="submission" date="2021-01" db="EMBL/GenBank/DDBJ databases">
        <title>Genome Sequencing of Type Strains.</title>
        <authorList>
            <person name="Lemaire J.F."/>
            <person name="Inderbitzin P."/>
            <person name="Collins S.B."/>
            <person name="Wespe N."/>
            <person name="Knight-Connoni V."/>
        </authorList>
    </citation>
    <scope>NUCLEOTIDE SEQUENCE</scope>
    <source>
        <strain evidence="1">DSM 14562</strain>
    </source>
</reference>
<evidence type="ECO:0000313" key="2">
    <source>
        <dbReference type="Proteomes" id="UP000704529"/>
    </source>
</evidence>
<dbReference type="EMBL" id="JAFHKU010000123">
    <property type="protein sequence ID" value="MBN3557946.1"/>
    <property type="molecule type" value="Genomic_DNA"/>
</dbReference>
<organism evidence="1 2">
    <name type="scientific">Sphingomonas yabuuchiae</name>
    <dbReference type="NCBI Taxonomy" id="172044"/>
    <lineage>
        <taxon>Bacteria</taxon>
        <taxon>Pseudomonadati</taxon>
        <taxon>Pseudomonadota</taxon>
        <taxon>Alphaproteobacteria</taxon>
        <taxon>Sphingomonadales</taxon>
        <taxon>Sphingomonadaceae</taxon>
        <taxon>Sphingomonas</taxon>
    </lineage>
</organism>
<dbReference type="PANTHER" id="PTHR35175">
    <property type="entry name" value="DUF1289 DOMAIN-CONTAINING PROTEIN"/>
    <property type="match status" value="1"/>
</dbReference>
<name>A0AA40ZX43_9SPHN</name>
<dbReference type="InterPro" id="IPR010710">
    <property type="entry name" value="DUF1289"/>
</dbReference>
<dbReference type="Proteomes" id="UP000704529">
    <property type="component" value="Unassembled WGS sequence"/>
</dbReference>
<comment type="caution">
    <text evidence="1">The sequence shown here is derived from an EMBL/GenBank/DDBJ whole genome shotgun (WGS) entry which is preliminary data.</text>
</comment>
<evidence type="ECO:0000313" key="1">
    <source>
        <dbReference type="EMBL" id="MBN3557946.1"/>
    </source>
</evidence>
<dbReference type="AlphaFoldDB" id="A0AA40ZX43"/>
<gene>
    <name evidence="1" type="ORF">JYA60_06870</name>
</gene>
<proteinExistence type="predicted"/>
<protein>
    <submittedName>
        <fullName evidence="1">DUF1289 domain-containing protein</fullName>
    </submittedName>
</protein>
<dbReference type="Pfam" id="PF06945">
    <property type="entry name" value="DUF1289"/>
    <property type="match status" value="1"/>
</dbReference>
<dbReference type="PANTHER" id="PTHR35175:SF2">
    <property type="entry name" value="DUF1289 DOMAIN-CONTAINING PROTEIN"/>
    <property type="match status" value="1"/>
</dbReference>
<sequence>MTPPMSLDIISFVEPQPASLASPCVLVCTMDKATGWCLGCARTIREISNWSAKPAEERRAILAALPARQAELAARKG</sequence>
<accession>A0AA40ZX43</accession>